<name>A0ABR0K4V8_9EURO</name>
<evidence type="ECO:0000313" key="14">
    <source>
        <dbReference type="Proteomes" id="UP001345013"/>
    </source>
</evidence>
<proteinExistence type="inferred from homology"/>
<evidence type="ECO:0000256" key="11">
    <source>
        <dbReference type="RuleBase" id="RU363075"/>
    </source>
</evidence>
<evidence type="ECO:0000256" key="10">
    <source>
        <dbReference type="ARBA" id="ARBA00038466"/>
    </source>
</evidence>
<dbReference type="InterPro" id="IPR005599">
    <property type="entry name" value="GPI_mannosylTrfase"/>
</dbReference>
<keyword evidence="5" id="KW-0808">Transferase</keyword>
<evidence type="ECO:0000256" key="8">
    <source>
        <dbReference type="ARBA" id="ARBA00022989"/>
    </source>
</evidence>
<feature type="chain" id="PRO_5046065639" description="Mannosyltransferase" evidence="12">
    <location>
        <begin position="18"/>
        <end position="600"/>
    </location>
</feature>
<keyword evidence="12" id="KW-0732">Signal</keyword>
<dbReference type="PANTHER" id="PTHR22760">
    <property type="entry name" value="GLYCOSYLTRANSFERASE"/>
    <property type="match status" value="1"/>
</dbReference>
<feature type="transmembrane region" description="Helical" evidence="11">
    <location>
        <begin position="264"/>
        <end position="281"/>
    </location>
</feature>
<dbReference type="PANTHER" id="PTHR22760:SF3">
    <property type="entry name" value="GPI MANNOSYLTRANSFERASE 4"/>
    <property type="match status" value="1"/>
</dbReference>
<comment type="caution">
    <text evidence="11">Lacks conserved residue(s) required for the propagation of feature annotation.</text>
</comment>
<dbReference type="Proteomes" id="UP001345013">
    <property type="component" value="Unassembled WGS sequence"/>
</dbReference>
<feature type="signal peptide" evidence="12">
    <location>
        <begin position="1"/>
        <end position="17"/>
    </location>
</feature>
<comment type="pathway">
    <text evidence="2">Glycolipid biosynthesis; glycosylphosphatidylinositol-anchor biosynthesis.</text>
</comment>
<evidence type="ECO:0000256" key="3">
    <source>
        <dbReference type="ARBA" id="ARBA00022502"/>
    </source>
</evidence>
<keyword evidence="7 11" id="KW-0256">Endoplasmic reticulum</keyword>
<evidence type="ECO:0000256" key="6">
    <source>
        <dbReference type="ARBA" id="ARBA00022692"/>
    </source>
</evidence>
<dbReference type="EC" id="2.4.1.-" evidence="11"/>
<keyword evidence="3" id="KW-0337">GPI-anchor biosynthesis</keyword>
<evidence type="ECO:0000256" key="2">
    <source>
        <dbReference type="ARBA" id="ARBA00004687"/>
    </source>
</evidence>
<organism evidence="13 14">
    <name type="scientific">Lithohypha guttulata</name>
    <dbReference type="NCBI Taxonomy" id="1690604"/>
    <lineage>
        <taxon>Eukaryota</taxon>
        <taxon>Fungi</taxon>
        <taxon>Dikarya</taxon>
        <taxon>Ascomycota</taxon>
        <taxon>Pezizomycotina</taxon>
        <taxon>Eurotiomycetes</taxon>
        <taxon>Chaetothyriomycetidae</taxon>
        <taxon>Chaetothyriales</taxon>
        <taxon>Trichomeriaceae</taxon>
        <taxon>Lithohypha</taxon>
    </lineage>
</organism>
<keyword evidence="14" id="KW-1185">Reference proteome</keyword>
<reference evidence="13 14" key="1">
    <citation type="submission" date="2023-08" db="EMBL/GenBank/DDBJ databases">
        <title>Black Yeasts Isolated from many extreme environments.</title>
        <authorList>
            <person name="Coleine C."/>
            <person name="Stajich J.E."/>
            <person name="Selbmann L."/>
        </authorList>
    </citation>
    <scope>NUCLEOTIDE SEQUENCE [LARGE SCALE GENOMIC DNA]</scope>
    <source>
        <strain evidence="13 14">CCFEE 5885</strain>
    </source>
</reference>
<evidence type="ECO:0000256" key="5">
    <source>
        <dbReference type="ARBA" id="ARBA00022679"/>
    </source>
</evidence>
<evidence type="ECO:0000256" key="12">
    <source>
        <dbReference type="SAM" id="SignalP"/>
    </source>
</evidence>
<keyword evidence="8 11" id="KW-1133">Transmembrane helix</keyword>
<feature type="transmembrane region" description="Helical" evidence="11">
    <location>
        <begin position="186"/>
        <end position="208"/>
    </location>
</feature>
<evidence type="ECO:0000256" key="9">
    <source>
        <dbReference type="ARBA" id="ARBA00023136"/>
    </source>
</evidence>
<dbReference type="EMBL" id="JAVRRG010000097">
    <property type="protein sequence ID" value="KAK5086223.1"/>
    <property type="molecule type" value="Genomic_DNA"/>
</dbReference>
<protein>
    <recommendedName>
        <fullName evidence="11">Mannosyltransferase</fullName>
        <ecNumber evidence="11">2.4.1.-</ecNumber>
    </recommendedName>
</protein>
<evidence type="ECO:0000313" key="13">
    <source>
        <dbReference type="EMBL" id="KAK5086223.1"/>
    </source>
</evidence>
<keyword evidence="9 11" id="KW-0472">Membrane</keyword>
<evidence type="ECO:0000256" key="7">
    <source>
        <dbReference type="ARBA" id="ARBA00022824"/>
    </source>
</evidence>
<feature type="transmembrane region" description="Helical" evidence="11">
    <location>
        <begin position="380"/>
        <end position="399"/>
    </location>
</feature>
<keyword evidence="4 11" id="KW-0328">Glycosyltransferase</keyword>
<comment type="subcellular location">
    <subcellularLocation>
        <location evidence="1 11">Endoplasmic reticulum membrane</location>
        <topology evidence="1 11">Multi-pass membrane protein</topology>
    </subcellularLocation>
</comment>
<comment type="similarity">
    <text evidence="10">Belongs to the glycosyltransferase 22 family. PIGZ subfamily.</text>
</comment>
<gene>
    <name evidence="13" type="primary">SMP3</name>
    <name evidence="13" type="ORF">LTR24_006941</name>
</gene>
<comment type="caution">
    <text evidence="13">The sequence shown here is derived from an EMBL/GenBank/DDBJ whole genome shotgun (WGS) entry which is preliminary data.</text>
</comment>
<evidence type="ECO:0000256" key="4">
    <source>
        <dbReference type="ARBA" id="ARBA00022676"/>
    </source>
</evidence>
<sequence>MWRRTYLLLLLVRVYFAVSPSYLHPDEIFQGPEVIAGEVFGYRNVRTWEWTVAKPIRSVFPLWPVYGLPMALLKALWSREGDGVVSATTIYYTLRMAMFALCFVLEDWAIHELVPSRRKRKNAVTLVASSYVTWTFQTHTFSNSVETLLVLWCLVLMQRIAGPNSLPSSPVDEKPVLENRAVPRSLFVTSGLALGFLMVWGVFNRITFPAFLLIPGMQLLPHLLNRPLALAAILVSATFWLFVAIATDTAFYNGPAATTSFRALFSYIHTIPVITPINNLLYNTKASNLKQHGLHPHYQHLLVNLPQLLGPALLLLVPLPPRGSSFNIDRMLHNPRLTAAITGTVILSVIPHQEPRFLLPCIPLLLTCVRLPADKAWRKRFWVAWGIFNALLGILMGIYHQGGIIPAQLNMPNTIRTSLLNTNSNTKRVEVHWWKTYPPSLYMLGQPIHNPLTDAIVEIHTNPLLGANRSTLLSTLNANLPFCTDHNSLLAKFTNALPTNSPPQVLLAAPFSAFRPEYFSGSIPPISNFTFTLRTDADHGAQNAEGLRLTHLETYRRHINLDDMDFGDDGVLPTLSRVVGRRGLGVWRVERECAVDGEGR</sequence>
<feature type="transmembrane region" description="Helical" evidence="11">
    <location>
        <begin position="228"/>
        <end position="252"/>
    </location>
</feature>
<dbReference type="GO" id="GO:0016757">
    <property type="term" value="F:glycosyltransferase activity"/>
    <property type="evidence" value="ECO:0007669"/>
    <property type="project" value="UniProtKB-KW"/>
</dbReference>
<keyword evidence="6 11" id="KW-0812">Transmembrane</keyword>
<accession>A0ABR0K4V8</accession>
<evidence type="ECO:0000256" key="1">
    <source>
        <dbReference type="ARBA" id="ARBA00004477"/>
    </source>
</evidence>
<dbReference type="Pfam" id="PF03901">
    <property type="entry name" value="Glyco_transf_22"/>
    <property type="match status" value="1"/>
</dbReference>